<sequence length="337" mass="35771">MNEARITLGHSTIPIMPIGLGCMGMSQFYGTADREESITTIAVAIDSGVNFFDTSDIYGAAGSAPTSNGFGHNETLLGEAVRGRREEVVLATKFSARPAPEGGVVFDGRPEYVRAACDASLARLQTDHIDLYYYHRLDPMVPVEETVGAMAELIAAGKVRAIGLSDVEADILHRAAAVAPISALQSEYSLWERGIEAEVLPACRALGITLVPYSPLGRAALTGTVGSDTTFGAGDFRATLPKFSDDNLRHNLTLVEELKRFSEARGATPGQVALAWLLSQPHDVAPIPGTKRAKYVRENAAATAVALSADDVAVLGAVFSPEQVRGAQYGELGVRSR</sequence>
<dbReference type="RefSeq" id="WP_344724938.1">
    <property type="nucleotide sequence ID" value="NZ_BAAAUS010000027.1"/>
</dbReference>
<proteinExistence type="predicted"/>
<accession>A0ABW4F953</accession>
<evidence type="ECO:0000313" key="4">
    <source>
        <dbReference type="Proteomes" id="UP001597114"/>
    </source>
</evidence>
<dbReference type="EMBL" id="JBHUCO010000065">
    <property type="protein sequence ID" value="MFD1523442.1"/>
    <property type="molecule type" value="Genomic_DNA"/>
</dbReference>
<dbReference type="InterPro" id="IPR023210">
    <property type="entry name" value="NADP_OxRdtase_dom"/>
</dbReference>
<dbReference type="PROSITE" id="PS51257">
    <property type="entry name" value="PROKAR_LIPOPROTEIN"/>
    <property type="match status" value="1"/>
</dbReference>
<dbReference type="Pfam" id="PF00248">
    <property type="entry name" value="Aldo_ket_red"/>
    <property type="match status" value="1"/>
</dbReference>
<reference evidence="4" key="1">
    <citation type="journal article" date="2019" name="Int. J. Syst. Evol. Microbiol.">
        <title>The Global Catalogue of Microorganisms (GCM) 10K type strain sequencing project: providing services to taxonomists for standard genome sequencing and annotation.</title>
        <authorList>
            <consortium name="The Broad Institute Genomics Platform"/>
            <consortium name="The Broad Institute Genome Sequencing Center for Infectious Disease"/>
            <person name="Wu L."/>
            <person name="Ma J."/>
        </authorList>
    </citation>
    <scope>NUCLEOTIDE SEQUENCE [LARGE SCALE GENOMIC DNA]</scope>
    <source>
        <strain evidence="4">CCM 7043</strain>
    </source>
</reference>
<dbReference type="InterPro" id="IPR050791">
    <property type="entry name" value="Aldo-Keto_reductase"/>
</dbReference>
<organism evidence="3 4">
    <name type="scientific">Pseudonocardia yunnanensis</name>
    <dbReference type="NCBI Taxonomy" id="58107"/>
    <lineage>
        <taxon>Bacteria</taxon>
        <taxon>Bacillati</taxon>
        <taxon>Actinomycetota</taxon>
        <taxon>Actinomycetes</taxon>
        <taxon>Pseudonocardiales</taxon>
        <taxon>Pseudonocardiaceae</taxon>
        <taxon>Pseudonocardia</taxon>
    </lineage>
</organism>
<dbReference type="Proteomes" id="UP001597114">
    <property type="component" value="Unassembled WGS sequence"/>
</dbReference>
<keyword evidence="1" id="KW-0560">Oxidoreductase</keyword>
<evidence type="ECO:0000256" key="1">
    <source>
        <dbReference type="ARBA" id="ARBA00023002"/>
    </source>
</evidence>
<gene>
    <name evidence="3" type="ORF">ACFSJD_38580</name>
</gene>
<keyword evidence="4" id="KW-1185">Reference proteome</keyword>
<dbReference type="Gene3D" id="3.20.20.100">
    <property type="entry name" value="NADP-dependent oxidoreductase domain"/>
    <property type="match status" value="1"/>
</dbReference>
<feature type="domain" description="NADP-dependent oxidoreductase" evidence="2">
    <location>
        <begin position="17"/>
        <end position="314"/>
    </location>
</feature>
<comment type="caution">
    <text evidence="3">The sequence shown here is derived from an EMBL/GenBank/DDBJ whole genome shotgun (WGS) entry which is preliminary data.</text>
</comment>
<evidence type="ECO:0000259" key="2">
    <source>
        <dbReference type="Pfam" id="PF00248"/>
    </source>
</evidence>
<dbReference type="PANTHER" id="PTHR43625:SF40">
    <property type="entry name" value="ALDO-KETO REDUCTASE YAKC [NADP(+)]"/>
    <property type="match status" value="1"/>
</dbReference>
<dbReference type="SUPFAM" id="SSF51430">
    <property type="entry name" value="NAD(P)-linked oxidoreductase"/>
    <property type="match status" value="1"/>
</dbReference>
<dbReference type="InterPro" id="IPR036812">
    <property type="entry name" value="NAD(P)_OxRdtase_dom_sf"/>
</dbReference>
<evidence type="ECO:0000313" key="3">
    <source>
        <dbReference type="EMBL" id="MFD1523442.1"/>
    </source>
</evidence>
<dbReference type="PANTHER" id="PTHR43625">
    <property type="entry name" value="AFLATOXIN B1 ALDEHYDE REDUCTASE"/>
    <property type="match status" value="1"/>
</dbReference>
<protein>
    <submittedName>
        <fullName evidence="3">Aldo/keto reductase</fullName>
    </submittedName>
</protein>
<name>A0ABW4F953_9PSEU</name>